<feature type="domain" description="Tripartite ATP-independent periplasmic transporters DctQ component" evidence="10">
    <location>
        <begin position="59"/>
        <end position="183"/>
    </location>
</feature>
<gene>
    <name evidence="11" type="ORF">C7H85_11155</name>
</gene>
<evidence type="ECO:0000313" key="11">
    <source>
        <dbReference type="EMBL" id="PSJ45211.1"/>
    </source>
</evidence>
<dbReference type="GO" id="GO:0005886">
    <property type="term" value="C:plasma membrane"/>
    <property type="evidence" value="ECO:0007669"/>
    <property type="project" value="UniProtKB-SubCell"/>
</dbReference>
<dbReference type="GO" id="GO:0015740">
    <property type="term" value="P:C4-dicarboxylate transport"/>
    <property type="evidence" value="ECO:0007669"/>
    <property type="project" value="TreeGrafter"/>
</dbReference>
<protein>
    <recommendedName>
        <fullName evidence="9">TRAP transporter small permease protein</fullName>
    </recommendedName>
</protein>
<proteinExistence type="inferred from homology"/>
<organism evidence="11 12">
    <name type="scientific">Zobellella endophytica</name>
    <dbReference type="NCBI Taxonomy" id="2116700"/>
    <lineage>
        <taxon>Bacteria</taxon>
        <taxon>Pseudomonadati</taxon>
        <taxon>Pseudomonadota</taxon>
        <taxon>Gammaproteobacteria</taxon>
        <taxon>Aeromonadales</taxon>
        <taxon>Aeromonadaceae</taxon>
        <taxon>Zobellella</taxon>
    </lineage>
</organism>
<keyword evidence="2 9" id="KW-0813">Transport</keyword>
<evidence type="ECO:0000256" key="5">
    <source>
        <dbReference type="ARBA" id="ARBA00022692"/>
    </source>
</evidence>
<accession>A0A2P7R4T5</accession>
<keyword evidence="3" id="KW-1003">Cell membrane</keyword>
<feature type="transmembrane region" description="Helical" evidence="9">
    <location>
        <begin position="162"/>
        <end position="187"/>
    </location>
</feature>
<comment type="caution">
    <text evidence="11">The sequence shown here is derived from an EMBL/GenBank/DDBJ whole genome shotgun (WGS) entry which is preliminary data.</text>
</comment>
<evidence type="ECO:0000256" key="4">
    <source>
        <dbReference type="ARBA" id="ARBA00022519"/>
    </source>
</evidence>
<dbReference type="EMBL" id="PXYG01000004">
    <property type="protein sequence ID" value="PSJ45211.1"/>
    <property type="molecule type" value="Genomic_DNA"/>
</dbReference>
<feature type="transmembrane region" description="Helical" evidence="9">
    <location>
        <begin position="121"/>
        <end position="142"/>
    </location>
</feature>
<keyword evidence="12" id="KW-1185">Reference proteome</keyword>
<evidence type="ECO:0000256" key="6">
    <source>
        <dbReference type="ARBA" id="ARBA00022989"/>
    </source>
</evidence>
<comment type="function">
    <text evidence="9">Part of the tripartite ATP-independent periplasmic (TRAP) transport system.</text>
</comment>
<keyword evidence="6 9" id="KW-1133">Transmembrane helix</keyword>
<feature type="transmembrane region" description="Helical" evidence="9">
    <location>
        <begin position="84"/>
        <end position="101"/>
    </location>
</feature>
<comment type="similarity">
    <text evidence="8 9">Belongs to the TRAP transporter small permease family.</text>
</comment>
<evidence type="ECO:0000259" key="10">
    <source>
        <dbReference type="Pfam" id="PF04290"/>
    </source>
</evidence>
<keyword evidence="5 9" id="KW-0812">Transmembrane</keyword>
<comment type="subunit">
    <text evidence="9">The complex comprises the extracytoplasmic solute receptor protein and the two transmembrane proteins.</text>
</comment>
<keyword evidence="4 9" id="KW-0997">Cell inner membrane</keyword>
<dbReference type="Proteomes" id="UP000240243">
    <property type="component" value="Unassembled WGS sequence"/>
</dbReference>
<evidence type="ECO:0000256" key="7">
    <source>
        <dbReference type="ARBA" id="ARBA00023136"/>
    </source>
</evidence>
<dbReference type="InterPro" id="IPR007387">
    <property type="entry name" value="TRAP_DctQ"/>
</dbReference>
<evidence type="ECO:0000256" key="1">
    <source>
        <dbReference type="ARBA" id="ARBA00004429"/>
    </source>
</evidence>
<dbReference type="InterPro" id="IPR055348">
    <property type="entry name" value="DctQ"/>
</dbReference>
<sequence>MEKWGLATLSTRRRKMNVQGKLVYQPSCSSTGIRLLCGLDKATEYTAIGIFMAAIISLFLFLGADVVVRYLTTQSLGWPAEMPNLLFPWLVMGAIVAAAQRGQHVAVNAVLGLLNIPVTRVLMLVMQLVVVVTFSYLSYIGVEVVRIAGKQLFPISGISSSYAYMALVYGFGAIALTALTNILWWLADPSAFDNRMTKSEVAE</sequence>
<keyword evidence="7 9" id="KW-0472">Membrane</keyword>
<evidence type="ECO:0000256" key="8">
    <source>
        <dbReference type="ARBA" id="ARBA00038436"/>
    </source>
</evidence>
<evidence type="ECO:0000313" key="12">
    <source>
        <dbReference type="Proteomes" id="UP000240243"/>
    </source>
</evidence>
<feature type="transmembrane region" description="Helical" evidence="9">
    <location>
        <begin position="48"/>
        <end position="72"/>
    </location>
</feature>
<dbReference type="PANTHER" id="PTHR35011:SF2">
    <property type="entry name" value="2,3-DIKETO-L-GULONATE TRAP TRANSPORTER SMALL PERMEASE PROTEIN YIAM"/>
    <property type="match status" value="1"/>
</dbReference>
<dbReference type="PANTHER" id="PTHR35011">
    <property type="entry name" value="2,3-DIKETO-L-GULONATE TRAP TRANSPORTER SMALL PERMEASE PROTEIN YIAM"/>
    <property type="match status" value="1"/>
</dbReference>
<comment type="subcellular location">
    <subcellularLocation>
        <location evidence="1 9">Cell inner membrane</location>
        <topology evidence="1 9">Multi-pass membrane protein</topology>
    </subcellularLocation>
</comment>
<evidence type="ECO:0000256" key="3">
    <source>
        <dbReference type="ARBA" id="ARBA00022475"/>
    </source>
</evidence>
<dbReference type="GO" id="GO:0022857">
    <property type="term" value="F:transmembrane transporter activity"/>
    <property type="evidence" value="ECO:0007669"/>
    <property type="project" value="UniProtKB-UniRule"/>
</dbReference>
<reference evidence="11 12" key="1">
    <citation type="submission" date="2018-03" db="EMBL/GenBank/DDBJ databases">
        <title>The draft genome of Zobellella sp. 59N8.</title>
        <authorList>
            <person name="Liu L."/>
            <person name="Li L."/>
            <person name="Zhang X."/>
            <person name="Liang L."/>
            <person name="Wang T."/>
        </authorList>
    </citation>
    <scope>NUCLEOTIDE SEQUENCE [LARGE SCALE GENOMIC DNA]</scope>
    <source>
        <strain evidence="11 12">59N8</strain>
    </source>
</reference>
<dbReference type="Pfam" id="PF04290">
    <property type="entry name" value="DctQ"/>
    <property type="match status" value="1"/>
</dbReference>
<dbReference type="AlphaFoldDB" id="A0A2P7R4T5"/>
<evidence type="ECO:0000256" key="2">
    <source>
        <dbReference type="ARBA" id="ARBA00022448"/>
    </source>
</evidence>
<name>A0A2P7R4T5_9GAMM</name>
<evidence type="ECO:0000256" key="9">
    <source>
        <dbReference type="RuleBase" id="RU369079"/>
    </source>
</evidence>